<dbReference type="EMBL" id="VSSQ01140144">
    <property type="protein sequence ID" value="MPN62310.1"/>
    <property type="molecule type" value="Genomic_DNA"/>
</dbReference>
<evidence type="ECO:0000259" key="1">
    <source>
        <dbReference type="Pfam" id="PF03711"/>
    </source>
</evidence>
<dbReference type="InterPro" id="IPR011193">
    <property type="entry name" value="Orn/lys/arg_de-COase"/>
</dbReference>
<organism evidence="2">
    <name type="scientific">bioreactor metagenome</name>
    <dbReference type="NCBI Taxonomy" id="1076179"/>
    <lineage>
        <taxon>unclassified sequences</taxon>
        <taxon>metagenomes</taxon>
        <taxon>ecological metagenomes</taxon>
    </lineage>
</organism>
<dbReference type="Gene3D" id="3.90.100.10">
    <property type="entry name" value="Orn/Lys/Arg decarboxylase, C-terminal domain"/>
    <property type="match status" value="1"/>
</dbReference>
<dbReference type="GO" id="GO:0005829">
    <property type="term" value="C:cytosol"/>
    <property type="evidence" value="ECO:0007669"/>
    <property type="project" value="TreeGrafter"/>
</dbReference>
<dbReference type="InterPro" id="IPR036633">
    <property type="entry name" value="Prn/Lys/Arg_de-COase_C_sf"/>
</dbReference>
<dbReference type="PANTHER" id="PTHR45229">
    <property type="entry name" value="CONSTITUTIVE ORNITHINE DECARBOXYLASE"/>
    <property type="match status" value="1"/>
</dbReference>
<comment type="caution">
    <text evidence="2">The sequence shown here is derived from an EMBL/GenBank/DDBJ whole genome shotgun (WGS) entry which is preliminary data.</text>
</comment>
<gene>
    <name evidence="2" type="primary">cadA_69</name>
    <name evidence="2" type="ORF">SDC9_210057</name>
</gene>
<evidence type="ECO:0000313" key="2">
    <source>
        <dbReference type="EMBL" id="MPN62310.1"/>
    </source>
</evidence>
<dbReference type="EC" id="4.1.1.18" evidence="2"/>
<name>A0A645JGS4_9ZZZZ</name>
<dbReference type="GO" id="GO:0008792">
    <property type="term" value="F:arginine decarboxylase activity"/>
    <property type="evidence" value="ECO:0007669"/>
    <property type="project" value="TreeGrafter"/>
</dbReference>
<sequence>MLVTPYPPGIPLLIPGERFNATIVRYLRFARDFNAAFPGFETAIHGLVKGEDGRYCVDCVRAE</sequence>
<accession>A0A645JGS4</accession>
<dbReference type="GO" id="GO:0030170">
    <property type="term" value="F:pyridoxal phosphate binding"/>
    <property type="evidence" value="ECO:0007669"/>
    <property type="project" value="TreeGrafter"/>
</dbReference>
<reference evidence="2" key="1">
    <citation type="submission" date="2019-08" db="EMBL/GenBank/DDBJ databases">
        <authorList>
            <person name="Kucharzyk K."/>
            <person name="Murdoch R.W."/>
            <person name="Higgins S."/>
            <person name="Loffler F."/>
        </authorList>
    </citation>
    <scope>NUCLEOTIDE SEQUENCE</scope>
</reference>
<dbReference type="PANTHER" id="PTHR45229:SF3">
    <property type="entry name" value="BIODEGRADATIVE ARGININE DECARBOXYLASE"/>
    <property type="match status" value="1"/>
</dbReference>
<dbReference type="AlphaFoldDB" id="A0A645JGS4"/>
<proteinExistence type="predicted"/>
<dbReference type="Pfam" id="PF03711">
    <property type="entry name" value="OKR_DC_1_C"/>
    <property type="match status" value="1"/>
</dbReference>
<keyword evidence="2" id="KW-0456">Lyase</keyword>
<dbReference type="GO" id="GO:0006527">
    <property type="term" value="P:L-arginine catabolic process"/>
    <property type="evidence" value="ECO:0007669"/>
    <property type="project" value="TreeGrafter"/>
</dbReference>
<dbReference type="InterPro" id="IPR008286">
    <property type="entry name" value="Prn/Lys/Arg_de-COase_C"/>
</dbReference>
<dbReference type="GO" id="GO:0008923">
    <property type="term" value="F:lysine decarboxylase activity"/>
    <property type="evidence" value="ECO:0007669"/>
    <property type="project" value="UniProtKB-EC"/>
</dbReference>
<feature type="domain" description="Orn/Lys/Arg decarboxylase C-terminal" evidence="1">
    <location>
        <begin position="2"/>
        <end position="50"/>
    </location>
</feature>
<protein>
    <submittedName>
        <fullName evidence="2">Inducible lysine decarboxylase</fullName>
        <ecNumber evidence="2">4.1.1.18</ecNumber>
    </submittedName>
</protein>
<dbReference type="SUPFAM" id="SSF55904">
    <property type="entry name" value="Ornithine decarboxylase C-terminal domain"/>
    <property type="match status" value="1"/>
</dbReference>